<evidence type="ECO:0000313" key="8">
    <source>
        <dbReference type="Proteomes" id="UP000799778"/>
    </source>
</evidence>
<proteinExistence type="predicted"/>
<feature type="compositionally biased region" description="Low complexity" evidence="5">
    <location>
        <begin position="255"/>
        <end position="271"/>
    </location>
</feature>
<feature type="domain" description="C3H1-type" evidence="6">
    <location>
        <begin position="131"/>
        <end position="159"/>
    </location>
</feature>
<feature type="domain" description="C3H1-type" evidence="6">
    <location>
        <begin position="187"/>
        <end position="215"/>
    </location>
</feature>
<dbReference type="GeneID" id="54283424"/>
<evidence type="ECO:0000256" key="1">
    <source>
        <dbReference type="ARBA" id="ARBA00022723"/>
    </source>
</evidence>
<accession>A0A6A5XLS6</accession>
<feature type="domain" description="C3H1-type" evidence="6">
    <location>
        <begin position="105"/>
        <end position="130"/>
    </location>
</feature>
<keyword evidence="3 4" id="KW-0862">Zinc</keyword>
<dbReference type="PROSITE" id="PS50103">
    <property type="entry name" value="ZF_C3H1"/>
    <property type="match status" value="4"/>
</dbReference>
<reference evidence="7" key="1">
    <citation type="journal article" date="2020" name="Stud. Mycol.">
        <title>101 Dothideomycetes genomes: a test case for predicting lifestyles and emergence of pathogens.</title>
        <authorList>
            <person name="Haridas S."/>
            <person name="Albert R."/>
            <person name="Binder M."/>
            <person name="Bloem J."/>
            <person name="Labutti K."/>
            <person name="Salamov A."/>
            <person name="Andreopoulos B."/>
            <person name="Baker S."/>
            <person name="Barry K."/>
            <person name="Bills G."/>
            <person name="Bluhm B."/>
            <person name="Cannon C."/>
            <person name="Castanera R."/>
            <person name="Culley D."/>
            <person name="Daum C."/>
            <person name="Ezra D."/>
            <person name="Gonzalez J."/>
            <person name="Henrissat B."/>
            <person name="Kuo A."/>
            <person name="Liang C."/>
            <person name="Lipzen A."/>
            <person name="Lutzoni F."/>
            <person name="Magnuson J."/>
            <person name="Mondo S."/>
            <person name="Nolan M."/>
            <person name="Ohm R."/>
            <person name="Pangilinan J."/>
            <person name="Park H.-J."/>
            <person name="Ramirez L."/>
            <person name="Alfaro M."/>
            <person name="Sun H."/>
            <person name="Tritt A."/>
            <person name="Yoshinaga Y."/>
            <person name="Zwiers L.-H."/>
            <person name="Turgeon B."/>
            <person name="Goodwin S."/>
            <person name="Spatafora J."/>
            <person name="Crous P."/>
            <person name="Grigoriev I."/>
        </authorList>
    </citation>
    <scope>NUCLEOTIDE SEQUENCE</scope>
    <source>
        <strain evidence="7">CBS 175.79</strain>
    </source>
</reference>
<dbReference type="PANTHER" id="PTHR46156">
    <property type="entry name" value="CCCH ZINGC FINGER"/>
    <property type="match status" value="1"/>
</dbReference>
<sequence length="292" mass="31991">MALPPRQILTEEQIRALTPEERTIAIAEWSSINARLRREQEQRAQRGGYRGATRARGRGRGRGYYGYQPYQTFPPKFNNASANFTAESSTVARPVVTQKAVEAQNSPQTPCPAFTATGVCKRNRCPHIHDPDKTAICKPFLFKGQCPSGEACPLSHNPSANRSPHCIHFQNDSCNKDDCPYAHVHVNAAAPLCEDFARLGFCDKGAQCTNRHALGECPDYTNKGSCHQNNCRLNHVVHAGRLRKAAGANLSGAESPSAPNSPTNKSTSTTPDSEDEHAHALTQQDDFVPFDP</sequence>
<feature type="zinc finger region" description="C3H1-type" evidence="4">
    <location>
        <begin position="105"/>
        <end position="130"/>
    </location>
</feature>
<keyword evidence="8" id="KW-1185">Reference proteome</keyword>
<organism evidence="7 8">
    <name type="scientific">Aaosphaeria arxii CBS 175.79</name>
    <dbReference type="NCBI Taxonomy" id="1450172"/>
    <lineage>
        <taxon>Eukaryota</taxon>
        <taxon>Fungi</taxon>
        <taxon>Dikarya</taxon>
        <taxon>Ascomycota</taxon>
        <taxon>Pezizomycotina</taxon>
        <taxon>Dothideomycetes</taxon>
        <taxon>Pleosporomycetidae</taxon>
        <taxon>Pleosporales</taxon>
        <taxon>Pleosporales incertae sedis</taxon>
        <taxon>Aaosphaeria</taxon>
    </lineage>
</organism>
<keyword evidence="2 4" id="KW-0863">Zinc-finger</keyword>
<feature type="zinc finger region" description="C3H1-type" evidence="4">
    <location>
        <begin position="187"/>
        <end position="215"/>
    </location>
</feature>
<feature type="zinc finger region" description="C3H1-type" evidence="4">
    <location>
        <begin position="131"/>
        <end position="159"/>
    </location>
</feature>
<feature type="zinc finger region" description="C3H1-type" evidence="4">
    <location>
        <begin position="160"/>
        <end position="186"/>
    </location>
</feature>
<feature type="region of interest" description="Disordered" evidence="5">
    <location>
        <begin position="247"/>
        <end position="292"/>
    </location>
</feature>
<evidence type="ECO:0000313" key="7">
    <source>
        <dbReference type="EMBL" id="KAF2013264.1"/>
    </source>
</evidence>
<feature type="domain" description="C3H1-type" evidence="6">
    <location>
        <begin position="160"/>
        <end position="186"/>
    </location>
</feature>
<dbReference type="GO" id="GO:0005634">
    <property type="term" value="C:nucleus"/>
    <property type="evidence" value="ECO:0007669"/>
    <property type="project" value="TreeGrafter"/>
</dbReference>
<dbReference type="SMART" id="SM00356">
    <property type="entry name" value="ZnF_C3H1"/>
    <property type="match status" value="4"/>
</dbReference>
<dbReference type="GO" id="GO:0008270">
    <property type="term" value="F:zinc ion binding"/>
    <property type="evidence" value="ECO:0007669"/>
    <property type="project" value="UniProtKB-KW"/>
</dbReference>
<dbReference type="Proteomes" id="UP000799778">
    <property type="component" value="Unassembled WGS sequence"/>
</dbReference>
<dbReference type="InterPro" id="IPR036855">
    <property type="entry name" value="Znf_CCCH_sf"/>
</dbReference>
<dbReference type="AlphaFoldDB" id="A0A6A5XLS6"/>
<evidence type="ECO:0000259" key="6">
    <source>
        <dbReference type="PROSITE" id="PS50103"/>
    </source>
</evidence>
<evidence type="ECO:0000256" key="4">
    <source>
        <dbReference type="PROSITE-ProRule" id="PRU00723"/>
    </source>
</evidence>
<dbReference type="InterPro" id="IPR000571">
    <property type="entry name" value="Znf_CCCH"/>
</dbReference>
<evidence type="ECO:0000256" key="3">
    <source>
        <dbReference type="ARBA" id="ARBA00022833"/>
    </source>
</evidence>
<dbReference type="RefSeq" id="XP_033381603.1">
    <property type="nucleotide sequence ID" value="XM_033526027.1"/>
</dbReference>
<feature type="region of interest" description="Disordered" evidence="5">
    <location>
        <begin position="40"/>
        <end position="61"/>
    </location>
</feature>
<protein>
    <recommendedName>
        <fullName evidence="6">C3H1-type domain-containing protein</fullName>
    </recommendedName>
</protein>
<dbReference type="PANTHER" id="PTHR46156:SF1">
    <property type="entry name" value="ZINC FINGER CCCH DOMAIN-CONTAINING PROTEIN 3"/>
    <property type="match status" value="1"/>
</dbReference>
<gene>
    <name evidence="7" type="ORF">BU24DRAFT_411028</name>
</gene>
<evidence type="ECO:0000256" key="2">
    <source>
        <dbReference type="ARBA" id="ARBA00022771"/>
    </source>
</evidence>
<dbReference type="FunFam" id="4.10.1000.10:FF:000035">
    <property type="entry name" value="CCCH zinc finger protein, variant"/>
    <property type="match status" value="1"/>
</dbReference>
<keyword evidence="1 4" id="KW-0479">Metal-binding</keyword>
<dbReference type="Gene3D" id="4.10.1000.10">
    <property type="entry name" value="Zinc finger, CCCH-type"/>
    <property type="match status" value="2"/>
</dbReference>
<evidence type="ECO:0000256" key="5">
    <source>
        <dbReference type="SAM" id="MobiDB-lite"/>
    </source>
</evidence>
<dbReference type="EMBL" id="ML978071">
    <property type="protein sequence ID" value="KAF2013264.1"/>
    <property type="molecule type" value="Genomic_DNA"/>
</dbReference>
<name>A0A6A5XLS6_9PLEO</name>
<dbReference type="SUPFAM" id="SSF90229">
    <property type="entry name" value="CCCH zinc finger"/>
    <property type="match status" value="2"/>
</dbReference>
<dbReference type="OrthoDB" id="410307at2759"/>